<feature type="signal peptide" evidence="2">
    <location>
        <begin position="1"/>
        <end position="16"/>
    </location>
</feature>
<reference evidence="3 4" key="1">
    <citation type="journal article" date="2023" name="Commun. Biol.">
        <title>Genome analysis of Parmales, the sister group of diatoms, reveals the evolutionary specialization of diatoms from phago-mixotrophs to photoautotrophs.</title>
        <authorList>
            <person name="Ban H."/>
            <person name="Sato S."/>
            <person name="Yoshikawa S."/>
            <person name="Yamada K."/>
            <person name="Nakamura Y."/>
            <person name="Ichinomiya M."/>
            <person name="Sato N."/>
            <person name="Blanc-Mathieu R."/>
            <person name="Endo H."/>
            <person name="Kuwata A."/>
            <person name="Ogata H."/>
        </authorList>
    </citation>
    <scope>NUCLEOTIDE SEQUENCE [LARGE SCALE GENOMIC DNA]</scope>
</reference>
<dbReference type="Proteomes" id="UP001165060">
    <property type="component" value="Unassembled WGS sequence"/>
</dbReference>
<accession>A0ABQ6N390</accession>
<protein>
    <recommendedName>
        <fullName evidence="5">Ubiquitin-like domain-containing protein</fullName>
    </recommendedName>
</protein>
<evidence type="ECO:0000313" key="3">
    <source>
        <dbReference type="EMBL" id="GMI38740.1"/>
    </source>
</evidence>
<dbReference type="EMBL" id="BRYB01000841">
    <property type="protein sequence ID" value="GMI38740.1"/>
    <property type="molecule type" value="Genomic_DNA"/>
</dbReference>
<comment type="caution">
    <text evidence="3">The sequence shown here is derived from an EMBL/GenBank/DDBJ whole genome shotgun (WGS) entry which is preliminary data.</text>
</comment>
<proteinExistence type="predicted"/>
<keyword evidence="2" id="KW-0732">Signal</keyword>
<evidence type="ECO:0008006" key="5">
    <source>
        <dbReference type="Google" id="ProtNLM"/>
    </source>
</evidence>
<feature type="chain" id="PRO_5046142195" description="Ubiquitin-like domain-containing protein" evidence="2">
    <location>
        <begin position="17"/>
        <end position="286"/>
    </location>
</feature>
<evidence type="ECO:0000256" key="1">
    <source>
        <dbReference type="SAM" id="MobiDB-lite"/>
    </source>
</evidence>
<name>A0ABQ6N390_9STRA</name>
<evidence type="ECO:0000313" key="4">
    <source>
        <dbReference type="Proteomes" id="UP001165060"/>
    </source>
</evidence>
<feature type="region of interest" description="Disordered" evidence="1">
    <location>
        <begin position="89"/>
        <end position="124"/>
    </location>
</feature>
<sequence>MFRLLLLACVLASASAASYTLSLKGRQIPLTSSGESPLSLSSIHSALLSSHPSLKLADLTATSAGTPITGEGSLEEQGVPDGATITVRIKSKKAKPKEPAAATPVSAPSPSPPSGGPGAGFGIDQLLQSAGLGDSKDMKELQELMSSMGGMDKPPSDPKEALAMMKTILASPLVSNFINDPAKLEIARQAVLNNPMIKGMLTSSLPGFDAILNDASTWATTLTQAKDMYLNMGDAEMEMMAGMMAQQAQGGFGGMKGDAGGAMGGGFSMGDLGGSGKVDDLNDDEL</sequence>
<gene>
    <name evidence="3" type="ORF">TeGR_g13045</name>
</gene>
<keyword evidence="4" id="KW-1185">Reference proteome</keyword>
<organism evidence="3 4">
    <name type="scientific">Tetraparma gracilis</name>
    <dbReference type="NCBI Taxonomy" id="2962635"/>
    <lineage>
        <taxon>Eukaryota</taxon>
        <taxon>Sar</taxon>
        <taxon>Stramenopiles</taxon>
        <taxon>Ochrophyta</taxon>
        <taxon>Bolidophyceae</taxon>
        <taxon>Parmales</taxon>
        <taxon>Triparmaceae</taxon>
        <taxon>Tetraparma</taxon>
    </lineage>
</organism>
<evidence type="ECO:0000256" key="2">
    <source>
        <dbReference type="SAM" id="SignalP"/>
    </source>
</evidence>